<evidence type="ECO:0008006" key="3">
    <source>
        <dbReference type="Google" id="ProtNLM"/>
    </source>
</evidence>
<dbReference type="SUPFAM" id="SSF53756">
    <property type="entry name" value="UDP-Glycosyltransferase/glycogen phosphorylase"/>
    <property type="match status" value="1"/>
</dbReference>
<proteinExistence type="predicted"/>
<dbReference type="EMBL" id="BARS01002831">
    <property type="protein sequence ID" value="GAF73474.1"/>
    <property type="molecule type" value="Genomic_DNA"/>
</dbReference>
<feature type="region of interest" description="Disordered" evidence="1">
    <location>
        <begin position="302"/>
        <end position="323"/>
    </location>
</feature>
<gene>
    <name evidence="2" type="ORF">S01H1_05435</name>
</gene>
<dbReference type="CDD" id="cd03801">
    <property type="entry name" value="GT4_PimA-like"/>
    <property type="match status" value="1"/>
</dbReference>
<organism evidence="2">
    <name type="scientific">marine sediment metagenome</name>
    <dbReference type="NCBI Taxonomy" id="412755"/>
    <lineage>
        <taxon>unclassified sequences</taxon>
        <taxon>metagenomes</taxon>
        <taxon>ecological metagenomes</taxon>
    </lineage>
</organism>
<name>X0RXE3_9ZZZZ</name>
<dbReference type="Gene3D" id="3.40.50.2000">
    <property type="entry name" value="Glycogen Phosphorylase B"/>
    <property type="match status" value="1"/>
</dbReference>
<accession>X0RXE3</accession>
<dbReference type="PANTHER" id="PTHR12526:SF637">
    <property type="entry name" value="GLYCOSYLTRANSFERASE EPSF-RELATED"/>
    <property type="match status" value="1"/>
</dbReference>
<dbReference type="AlphaFoldDB" id="X0RXE3"/>
<evidence type="ECO:0000313" key="2">
    <source>
        <dbReference type="EMBL" id="GAF73474.1"/>
    </source>
</evidence>
<evidence type="ECO:0000256" key="1">
    <source>
        <dbReference type="SAM" id="MobiDB-lite"/>
    </source>
</evidence>
<dbReference type="Pfam" id="PF13692">
    <property type="entry name" value="Glyco_trans_1_4"/>
    <property type="match status" value="1"/>
</dbReference>
<reference evidence="2" key="1">
    <citation type="journal article" date="2014" name="Front. Microbiol.">
        <title>High frequency of phylogenetically diverse reductive dehalogenase-homologous genes in deep subseafloor sedimentary metagenomes.</title>
        <authorList>
            <person name="Kawai M."/>
            <person name="Futagami T."/>
            <person name="Toyoda A."/>
            <person name="Takaki Y."/>
            <person name="Nishi S."/>
            <person name="Hori S."/>
            <person name="Arai W."/>
            <person name="Tsubouchi T."/>
            <person name="Morono Y."/>
            <person name="Uchiyama I."/>
            <person name="Ito T."/>
            <person name="Fujiyama A."/>
            <person name="Inagaki F."/>
            <person name="Takami H."/>
        </authorList>
    </citation>
    <scope>NUCLEOTIDE SEQUENCE</scope>
    <source>
        <strain evidence="2">Expedition CK06-06</strain>
    </source>
</reference>
<comment type="caution">
    <text evidence="2">The sequence shown here is derived from an EMBL/GenBank/DDBJ whole genome shotgun (WGS) entry which is preliminary data.</text>
</comment>
<protein>
    <recommendedName>
        <fullName evidence="3">Glycosyl transferase family 1 domain-containing protein</fullName>
    </recommendedName>
</protein>
<dbReference type="PANTHER" id="PTHR12526">
    <property type="entry name" value="GLYCOSYLTRANSFERASE"/>
    <property type="match status" value="1"/>
</dbReference>
<sequence>MPYLIRVCYDSPGWAYWSRAKALQKYAPDDFEVTTGPDYGRAFKQKKHDLVLQLPYPYVKPMRNHITKGNYDMVLVAGFNAAWSAEGSWLPGVLKYADHAIINSQCCWEQAGKLPKTTWISNGIDRETFKPTTPAADRKPRVLWCGSRIHQANKGYHDILLPMKVELEKRGIAVDLKLTNSHSRRILPPAEMATWYNTGTIYVCASKHEGTPNPALEAASCGCVLVSTAVGNMPELIQNGVNGELVERSVQPIVDAVVRCQDRYAEMAQAMQESIRPWHWKERSRQYFDLFRRLLTARRATGDDAQQADDQAHHQPADSAAAN</sequence>